<proteinExistence type="predicted"/>
<sequence length="140" mass="15495">MASVASSSSSSSSKGAFPFSDGTLKFDEYISDISCYYSSPTAIDDCNNTTKSTKFRTNKLFANDPELYLGDDCDTHYESVLMNSDLINLLNTDFDGFSKTNQNLNVNVFAKHKAQKRLEMLLAHVSTTFLNSSNNNEKGK</sequence>
<keyword evidence="2" id="KW-1185">Reference proteome</keyword>
<evidence type="ECO:0000313" key="2">
    <source>
        <dbReference type="Proteomes" id="UP001473302"/>
    </source>
</evidence>
<protein>
    <submittedName>
        <fullName evidence="1">Uncharacterized protein</fullName>
    </submittedName>
</protein>
<gene>
    <name evidence="1" type="ORF">MFLAVUS_011396</name>
</gene>
<name>A0ABP9ZFD4_9FUNG</name>
<accession>A0ABP9ZFD4</accession>
<comment type="caution">
    <text evidence="1">The sequence shown here is derived from an EMBL/GenBank/DDBJ whole genome shotgun (WGS) entry which is preliminary data.</text>
</comment>
<reference evidence="1 2" key="1">
    <citation type="submission" date="2024-04" db="EMBL/GenBank/DDBJ databases">
        <title>genome sequences of Mucor flavus KT1a and Helicostylum pulchrum KT1b strains isolated from the surface of a dry-aged beef.</title>
        <authorList>
            <person name="Toyotome T."/>
            <person name="Hosono M."/>
            <person name="Torimaru M."/>
            <person name="Fukuda K."/>
            <person name="Mikami N."/>
        </authorList>
    </citation>
    <scope>NUCLEOTIDE SEQUENCE [LARGE SCALE GENOMIC DNA]</scope>
    <source>
        <strain evidence="1 2">KT1a</strain>
    </source>
</reference>
<organism evidence="1 2">
    <name type="scientific">Mucor flavus</name>
    <dbReference type="NCBI Taxonomy" id="439312"/>
    <lineage>
        <taxon>Eukaryota</taxon>
        <taxon>Fungi</taxon>
        <taxon>Fungi incertae sedis</taxon>
        <taxon>Mucoromycota</taxon>
        <taxon>Mucoromycotina</taxon>
        <taxon>Mucoromycetes</taxon>
        <taxon>Mucorales</taxon>
        <taxon>Mucorineae</taxon>
        <taxon>Mucoraceae</taxon>
        <taxon>Mucor</taxon>
    </lineage>
</organism>
<dbReference type="Proteomes" id="UP001473302">
    <property type="component" value="Unassembled WGS sequence"/>
</dbReference>
<dbReference type="EMBL" id="BAABUK010000052">
    <property type="protein sequence ID" value="GAA5817837.1"/>
    <property type="molecule type" value="Genomic_DNA"/>
</dbReference>
<evidence type="ECO:0000313" key="1">
    <source>
        <dbReference type="EMBL" id="GAA5817837.1"/>
    </source>
</evidence>